<feature type="region of interest" description="Disordered" evidence="1">
    <location>
        <begin position="78"/>
        <end position="149"/>
    </location>
</feature>
<organism evidence="2 3">
    <name type="scientific">Rhodococcus opacus</name>
    <name type="common">Nocardia opaca</name>
    <dbReference type="NCBI Taxonomy" id="37919"/>
    <lineage>
        <taxon>Bacteria</taxon>
        <taxon>Bacillati</taxon>
        <taxon>Actinomycetota</taxon>
        <taxon>Actinomycetes</taxon>
        <taxon>Mycobacteriales</taxon>
        <taxon>Nocardiaceae</taxon>
        <taxon>Rhodococcus</taxon>
    </lineage>
</organism>
<dbReference type="Proteomes" id="UP000186108">
    <property type="component" value="Chromosome"/>
</dbReference>
<reference evidence="2 3" key="1">
    <citation type="submission" date="2014-07" db="EMBL/GenBank/DDBJ databases">
        <authorList>
            <person name="Zhang J.E."/>
            <person name="Yang H."/>
            <person name="Guo J."/>
            <person name="Deng Z."/>
            <person name="Luo H."/>
            <person name="Luo M."/>
            <person name="Zhao B."/>
        </authorList>
    </citation>
    <scope>NUCLEOTIDE SEQUENCE [LARGE SCALE GENOMIC DNA]</scope>
    <source>
        <strain evidence="2 3">1CP</strain>
    </source>
</reference>
<dbReference type="EMBL" id="CP009111">
    <property type="protein sequence ID" value="ANS29383.1"/>
    <property type="molecule type" value="Genomic_DNA"/>
</dbReference>
<feature type="compositionally biased region" description="Basic and acidic residues" evidence="1">
    <location>
        <begin position="134"/>
        <end position="149"/>
    </location>
</feature>
<protein>
    <submittedName>
        <fullName evidence="2">Uncharacterized protein</fullName>
    </submittedName>
</protein>
<evidence type="ECO:0000313" key="2">
    <source>
        <dbReference type="EMBL" id="ANS29383.1"/>
    </source>
</evidence>
<sequence>MSDLLPSALSGENPAAAKTLAAIQRALSDGQWHSRDLVIHAARFDRRRASRILNEGTRAGLWKRVDIGTRRERWLYAALDSTTPEPKRPRKREGVGAPNHTREVQKAAPRRSQPRKHGSKRIPPRAARIRARRERTGIRYGTEKKRLQDPFENARKVGEWIRAELKKQENSNT</sequence>
<gene>
    <name evidence="2" type="ORF">R1CP_23575</name>
</gene>
<feature type="compositionally biased region" description="Basic residues" evidence="1">
    <location>
        <begin position="108"/>
        <end position="133"/>
    </location>
</feature>
<evidence type="ECO:0000313" key="3">
    <source>
        <dbReference type="Proteomes" id="UP000186108"/>
    </source>
</evidence>
<accession>A0A1B1K9R3</accession>
<name>A0A1B1K9R3_RHOOP</name>
<evidence type="ECO:0000256" key="1">
    <source>
        <dbReference type="SAM" id="MobiDB-lite"/>
    </source>
</evidence>
<dbReference type="RefSeq" id="WP_065491693.1">
    <property type="nucleotide sequence ID" value="NZ_CP009111.1"/>
</dbReference>
<proteinExistence type="predicted"/>
<dbReference type="AlphaFoldDB" id="A0A1B1K9R3"/>